<dbReference type="Pfam" id="PF02575">
    <property type="entry name" value="YbaB_DNA_bd"/>
    <property type="match status" value="1"/>
</dbReference>
<accession>A0A1I4T7V5</accession>
<name>A0A1I4T7V5_9FLAO</name>
<protein>
    <recommendedName>
        <fullName evidence="3">Nucleoid-associated protein</fullName>
    </recommendedName>
</protein>
<keyword evidence="2" id="KW-1185">Reference proteome</keyword>
<organism evidence="1 2">
    <name type="scientific">Algoriella xinjiangensis</name>
    <dbReference type="NCBI Taxonomy" id="684065"/>
    <lineage>
        <taxon>Bacteria</taxon>
        <taxon>Pseudomonadati</taxon>
        <taxon>Bacteroidota</taxon>
        <taxon>Flavobacteriia</taxon>
        <taxon>Flavobacteriales</taxon>
        <taxon>Weeksellaceae</taxon>
        <taxon>Algoriella</taxon>
    </lineage>
</organism>
<sequence length="106" mass="11736">MFGNFGDIMGMMGKIGSIKDKFSDLKNDLESEIFTTTSNDGSVKITMSKLATVKDIELAEGMDKEQIEDMLVMTLNKALEQVKTEAIDRAKKTAQENLPQIPGMPF</sequence>
<evidence type="ECO:0008006" key="3">
    <source>
        <dbReference type="Google" id="ProtNLM"/>
    </source>
</evidence>
<dbReference type="EMBL" id="FOUZ01000002">
    <property type="protein sequence ID" value="SFM72640.1"/>
    <property type="molecule type" value="Genomic_DNA"/>
</dbReference>
<dbReference type="STRING" id="684065.SAMN05421738_10288"/>
<dbReference type="SUPFAM" id="SSF82607">
    <property type="entry name" value="YbaB-like"/>
    <property type="match status" value="1"/>
</dbReference>
<evidence type="ECO:0000313" key="1">
    <source>
        <dbReference type="EMBL" id="SFM72640.1"/>
    </source>
</evidence>
<dbReference type="Gene3D" id="3.30.1310.10">
    <property type="entry name" value="Nucleoid-associated protein YbaB-like domain"/>
    <property type="match status" value="1"/>
</dbReference>
<dbReference type="RefSeq" id="WP_092906046.1">
    <property type="nucleotide sequence ID" value="NZ_FOUZ01000002.1"/>
</dbReference>
<reference evidence="2" key="1">
    <citation type="submission" date="2016-10" db="EMBL/GenBank/DDBJ databases">
        <authorList>
            <person name="Varghese N."/>
            <person name="Submissions S."/>
        </authorList>
    </citation>
    <scope>NUCLEOTIDE SEQUENCE [LARGE SCALE GENOMIC DNA]</scope>
    <source>
        <strain evidence="2">XJ109</strain>
    </source>
</reference>
<dbReference type="GO" id="GO:0003677">
    <property type="term" value="F:DNA binding"/>
    <property type="evidence" value="ECO:0007669"/>
    <property type="project" value="InterPro"/>
</dbReference>
<dbReference type="InterPro" id="IPR036894">
    <property type="entry name" value="YbaB-like_sf"/>
</dbReference>
<proteinExistence type="predicted"/>
<evidence type="ECO:0000313" key="2">
    <source>
        <dbReference type="Proteomes" id="UP000199149"/>
    </source>
</evidence>
<dbReference type="InterPro" id="IPR004401">
    <property type="entry name" value="YbaB/EbfC"/>
</dbReference>
<dbReference type="AlphaFoldDB" id="A0A1I4T7V5"/>
<dbReference type="Proteomes" id="UP000199149">
    <property type="component" value="Unassembled WGS sequence"/>
</dbReference>
<gene>
    <name evidence="1" type="ORF">SAMN05421738_10288</name>
</gene>
<dbReference type="OrthoDB" id="1149219at2"/>